<proteinExistence type="predicted"/>
<feature type="compositionally biased region" description="Acidic residues" evidence="1">
    <location>
        <begin position="1"/>
        <end position="11"/>
    </location>
</feature>
<gene>
    <name evidence="2" type="ORF">V6N12_074631</name>
</gene>
<dbReference type="EMBL" id="JBBPBM010000076">
    <property type="protein sequence ID" value="KAK8511942.1"/>
    <property type="molecule type" value="Genomic_DNA"/>
</dbReference>
<keyword evidence="3" id="KW-1185">Reference proteome</keyword>
<name>A0ABR2BZJ3_9ROSI</name>
<dbReference type="Proteomes" id="UP001472677">
    <property type="component" value="Unassembled WGS sequence"/>
</dbReference>
<accession>A0ABR2BZJ3</accession>
<sequence>MPESSMCDDNDTNALAMPSRSDRAAPTAPLVFRAKQRVKGKSTVVSKVSSGTHIRKPLTLSDFLILSRSSHKAGSSKSIPTQISDPPPLQQHLLGDPPDCTPGVGEILVSTAVRTNPMDVYVAADDRSHERGGDHTVAMLE</sequence>
<protein>
    <submittedName>
        <fullName evidence="2">Uncharacterized protein</fullName>
    </submittedName>
</protein>
<organism evidence="2 3">
    <name type="scientific">Hibiscus sabdariffa</name>
    <name type="common">roselle</name>
    <dbReference type="NCBI Taxonomy" id="183260"/>
    <lineage>
        <taxon>Eukaryota</taxon>
        <taxon>Viridiplantae</taxon>
        <taxon>Streptophyta</taxon>
        <taxon>Embryophyta</taxon>
        <taxon>Tracheophyta</taxon>
        <taxon>Spermatophyta</taxon>
        <taxon>Magnoliopsida</taxon>
        <taxon>eudicotyledons</taxon>
        <taxon>Gunneridae</taxon>
        <taxon>Pentapetalae</taxon>
        <taxon>rosids</taxon>
        <taxon>malvids</taxon>
        <taxon>Malvales</taxon>
        <taxon>Malvaceae</taxon>
        <taxon>Malvoideae</taxon>
        <taxon>Hibiscus</taxon>
    </lineage>
</organism>
<feature type="region of interest" description="Disordered" evidence="1">
    <location>
        <begin position="1"/>
        <end position="28"/>
    </location>
</feature>
<evidence type="ECO:0000256" key="1">
    <source>
        <dbReference type="SAM" id="MobiDB-lite"/>
    </source>
</evidence>
<comment type="caution">
    <text evidence="2">The sequence shown here is derived from an EMBL/GenBank/DDBJ whole genome shotgun (WGS) entry which is preliminary data.</text>
</comment>
<evidence type="ECO:0000313" key="3">
    <source>
        <dbReference type="Proteomes" id="UP001472677"/>
    </source>
</evidence>
<reference evidence="2 3" key="1">
    <citation type="journal article" date="2024" name="G3 (Bethesda)">
        <title>Genome assembly of Hibiscus sabdariffa L. provides insights into metabolisms of medicinal natural products.</title>
        <authorList>
            <person name="Kim T."/>
        </authorList>
    </citation>
    <scope>NUCLEOTIDE SEQUENCE [LARGE SCALE GENOMIC DNA]</scope>
    <source>
        <strain evidence="2">TK-2024</strain>
        <tissue evidence="2">Old leaves</tissue>
    </source>
</reference>
<evidence type="ECO:0000313" key="2">
    <source>
        <dbReference type="EMBL" id="KAK8511942.1"/>
    </source>
</evidence>
<feature type="region of interest" description="Disordered" evidence="1">
    <location>
        <begin position="71"/>
        <end position="98"/>
    </location>
</feature>